<organism evidence="3 4">
    <name type="scientific">Azospira oryzae</name>
    <dbReference type="NCBI Taxonomy" id="146939"/>
    <lineage>
        <taxon>Bacteria</taxon>
        <taxon>Pseudomonadati</taxon>
        <taxon>Pseudomonadota</taxon>
        <taxon>Betaproteobacteria</taxon>
        <taxon>Rhodocyclales</taxon>
        <taxon>Rhodocyclaceae</taxon>
        <taxon>Azospira</taxon>
    </lineage>
</organism>
<reference evidence="3 4" key="1">
    <citation type="submission" date="2019-02" db="EMBL/GenBank/DDBJ databases">
        <title>Genomic Encyclopedia of Type Strains, Phase IV (KMG-IV): sequencing the most valuable type-strain genomes for metagenomic binning, comparative biology and taxonomic classification.</title>
        <authorList>
            <person name="Goeker M."/>
        </authorList>
    </citation>
    <scope>NUCLEOTIDE SEQUENCE [LARGE SCALE GENOMIC DNA]</scope>
    <source>
        <strain evidence="3 4">DSM 21223</strain>
    </source>
</reference>
<dbReference type="Proteomes" id="UP000292136">
    <property type="component" value="Unassembled WGS sequence"/>
</dbReference>
<gene>
    <name evidence="3" type="ORF">EV678_3088</name>
</gene>
<dbReference type="Pfam" id="PF04319">
    <property type="entry name" value="NifZ"/>
    <property type="match status" value="1"/>
</dbReference>
<dbReference type="InterPro" id="IPR007415">
    <property type="entry name" value="Nitrogenase_MoFe_mat_NifZ"/>
</dbReference>
<evidence type="ECO:0000313" key="4">
    <source>
        <dbReference type="Proteomes" id="UP000292136"/>
    </source>
</evidence>
<accession>A0ABY0IPA2</accession>
<protein>
    <submittedName>
        <fullName evidence="3">Nitrogen fixation protein NifZ</fullName>
    </submittedName>
</protein>
<proteinExistence type="inferred from homology"/>
<dbReference type="RefSeq" id="WP_014236504.1">
    <property type="nucleotide sequence ID" value="NZ_SHKM01000003.1"/>
</dbReference>
<keyword evidence="4" id="KW-1185">Reference proteome</keyword>
<evidence type="ECO:0000256" key="2">
    <source>
        <dbReference type="ARBA" id="ARBA00023231"/>
    </source>
</evidence>
<keyword evidence="2" id="KW-0535">Nitrogen fixation</keyword>
<name>A0ABY0IPA2_9RHOO</name>
<evidence type="ECO:0000313" key="3">
    <source>
        <dbReference type="EMBL" id="RZT75901.1"/>
    </source>
</evidence>
<sequence>MPNYLNIGDVIFARETIQNDGGVPEQPEDAVFARPGSRGVVVQIGAAAADMRQEIILVRFEGTDGVLGPPVGCLPEELTQDEAEAAALA</sequence>
<comment type="caution">
    <text evidence="3">The sequence shown here is derived from an EMBL/GenBank/DDBJ whole genome shotgun (WGS) entry which is preliminary data.</text>
</comment>
<dbReference type="EMBL" id="SHKM01000003">
    <property type="protein sequence ID" value="RZT75901.1"/>
    <property type="molecule type" value="Genomic_DNA"/>
</dbReference>
<comment type="similarity">
    <text evidence="1">Belongs to the NifZ family.</text>
</comment>
<evidence type="ECO:0000256" key="1">
    <source>
        <dbReference type="ARBA" id="ARBA00008027"/>
    </source>
</evidence>